<dbReference type="PROSITE" id="PS51747">
    <property type="entry name" value="CYT_DCMP_DEAMINASES_2"/>
    <property type="match status" value="1"/>
</dbReference>
<dbReference type="KEGG" id="cph:Cpha266_0944"/>
<comment type="pathway">
    <text evidence="2 13">Cofactor biosynthesis; riboflavin biosynthesis; 5-amino-6-(D-ribitylamino)uracil from GTP: step 2/4.</text>
</comment>
<gene>
    <name evidence="18" type="ordered locus">Cpha266_0944</name>
</gene>
<feature type="domain" description="CMP/dCMP-type deaminase" evidence="17">
    <location>
        <begin position="4"/>
        <end position="128"/>
    </location>
</feature>
<accession>A1BF15</accession>
<evidence type="ECO:0000313" key="18">
    <source>
        <dbReference type="EMBL" id="ABL64992.1"/>
    </source>
</evidence>
<keyword evidence="11 13" id="KW-0560">Oxidoreductase</keyword>
<dbReference type="FunFam" id="3.40.140.10:FF:000025">
    <property type="entry name" value="Riboflavin biosynthesis protein RibD"/>
    <property type="match status" value="1"/>
</dbReference>
<protein>
    <recommendedName>
        <fullName evidence="13">Riboflavin biosynthesis protein RibD</fullName>
    </recommendedName>
    <domain>
        <recommendedName>
            <fullName evidence="13">Diaminohydroxyphosphoribosylaminopyrimidine deaminase</fullName>
            <shortName evidence="13">DRAP deaminase</shortName>
            <ecNumber evidence="13">3.5.4.26</ecNumber>
        </recommendedName>
        <alternativeName>
            <fullName evidence="13">Riboflavin-specific deaminase</fullName>
        </alternativeName>
    </domain>
    <domain>
        <recommendedName>
            <fullName evidence="13">5-amino-6-(5-phosphoribosylamino)uracil reductase</fullName>
            <ecNumber evidence="13">1.1.1.193</ecNumber>
        </recommendedName>
        <alternativeName>
            <fullName evidence="13">HTP reductase</fullName>
        </alternativeName>
    </domain>
</protein>
<dbReference type="eggNOG" id="COG1985">
    <property type="taxonomic scope" value="Bacteria"/>
</dbReference>
<name>A1BF15_CHLPD</name>
<dbReference type="SUPFAM" id="SSF53597">
    <property type="entry name" value="Dihydrofolate reductase-like"/>
    <property type="match status" value="1"/>
</dbReference>
<evidence type="ECO:0000256" key="2">
    <source>
        <dbReference type="ARBA" id="ARBA00004882"/>
    </source>
</evidence>
<comment type="similarity">
    <text evidence="4 13">In the N-terminal section; belongs to the cytidine and deoxycytidylate deaminase family.</text>
</comment>
<feature type="binding site" evidence="16">
    <location>
        <position position="89"/>
    </location>
    <ligand>
        <name>Zn(2+)</name>
        <dbReference type="ChEBI" id="CHEBI:29105"/>
        <note>catalytic</note>
    </ligand>
</feature>
<evidence type="ECO:0000313" key="19">
    <source>
        <dbReference type="Proteomes" id="UP000008701"/>
    </source>
</evidence>
<dbReference type="RefSeq" id="WP_011744819.1">
    <property type="nucleotide sequence ID" value="NC_008639.1"/>
</dbReference>
<keyword evidence="6 13" id="KW-0686">Riboflavin biosynthesis</keyword>
<keyword evidence="10 13" id="KW-0521">NADP</keyword>
<evidence type="ECO:0000256" key="16">
    <source>
        <dbReference type="PIRSR" id="PIRSR006769-3"/>
    </source>
</evidence>
<proteinExistence type="inferred from homology"/>
<keyword evidence="7 13" id="KW-0479">Metal-binding</keyword>
<comment type="similarity">
    <text evidence="5 13">In the C-terminal section; belongs to the HTP reductase family.</text>
</comment>
<feature type="binding site" evidence="15">
    <location>
        <position position="173"/>
    </location>
    <ligand>
        <name>substrate</name>
    </ligand>
</feature>
<reference evidence="18 19" key="1">
    <citation type="submission" date="2006-12" db="EMBL/GenBank/DDBJ databases">
        <title>Complete sequence of Chlorobium phaeobacteroides DSM 266.</title>
        <authorList>
            <consortium name="US DOE Joint Genome Institute"/>
            <person name="Copeland A."/>
            <person name="Lucas S."/>
            <person name="Lapidus A."/>
            <person name="Barry K."/>
            <person name="Detter J.C."/>
            <person name="Glavina del Rio T."/>
            <person name="Hammon N."/>
            <person name="Israni S."/>
            <person name="Pitluck S."/>
            <person name="Goltsman E."/>
            <person name="Schmutz J."/>
            <person name="Larimer F."/>
            <person name="Land M."/>
            <person name="Hauser L."/>
            <person name="Mikhailova N."/>
            <person name="Li T."/>
            <person name="Overmann J."/>
            <person name="Bryant D.A."/>
            <person name="Richardson P."/>
        </authorList>
    </citation>
    <scope>NUCLEOTIDE SEQUENCE [LARGE SCALE GENOMIC DNA]</scope>
    <source>
        <strain evidence="18 19">DSM 266</strain>
    </source>
</reference>
<dbReference type="InterPro" id="IPR016192">
    <property type="entry name" value="APOBEC/CMP_deaminase_Zn-bd"/>
</dbReference>
<dbReference type="Proteomes" id="UP000008701">
    <property type="component" value="Chromosome"/>
</dbReference>
<dbReference type="GO" id="GO:0008703">
    <property type="term" value="F:5-amino-6-(5-phosphoribosylamino)uracil reductase activity"/>
    <property type="evidence" value="ECO:0007669"/>
    <property type="project" value="UniProtKB-EC"/>
</dbReference>
<dbReference type="EMBL" id="CP000492">
    <property type="protein sequence ID" value="ABL64992.1"/>
    <property type="molecule type" value="Genomic_DNA"/>
</dbReference>
<evidence type="ECO:0000256" key="6">
    <source>
        <dbReference type="ARBA" id="ARBA00022619"/>
    </source>
</evidence>
<evidence type="ECO:0000259" key="17">
    <source>
        <dbReference type="PROSITE" id="PS51747"/>
    </source>
</evidence>
<dbReference type="Pfam" id="PF00383">
    <property type="entry name" value="dCMP_cyt_deam_1"/>
    <property type="match status" value="1"/>
</dbReference>
<dbReference type="PROSITE" id="PS00903">
    <property type="entry name" value="CYT_DCMP_DEAMINASES_1"/>
    <property type="match status" value="1"/>
</dbReference>
<evidence type="ECO:0000256" key="11">
    <source>
        <dbReference type="ARBA" id="ARBA00023002"/>
    </source>
</evidence>
<keyword evidence="12" id="KW-0511">Multifunctional enzyme</keyword>
<feature type="binding site" evidence="15">
    <location>
        <position position="212"/>
    </location>
    <ligand>
        <name>substrate</name>
    </ligand>
</feature>
<keyword evidence="19" id="KW-1185">Reference proteome</keyword>
<organism evidence="18 19">
    <name type="scientific">Chlorobium phaeobacteroides (strain DSM 266 / SMG 266 / 2430)</name>
    <dbReference type="NCBI Taxonomy" id="290317"/>
    <lineage>
        <taxon>Bacteria</taxon>
        <taxon>Pseudomonadati</taxon>
        <taxon>Chlorobiota</taxon>
        <taxon>Chlorobiia</taxon>
        <taxon>Chlorobiales</taxon>
        <taxon>Chlorobiaceae</taxon>
        <taxon>Chlorobium/Pelodictyon group</taxon>
        <taxon>Chlorobium</taxon>
    </lineage>
</organism>
<dbReference type="GO" id="GO:0008835">
    <property type="term" value="F:diaminohydroxyphosphoribosylaminopyrimidine deaminase activity"/>
    <property type="evidence" value="ECO:0007669"/>
    <property type="project" value="UniProtKB-EC"/>
</dbReference>
<dbReference type="PANTHER" id="PTHR38011:SF7">
    <property type="entry name" value="2,5-DIAMINO-6-RIBOSYLAMINO-4(3H)-PYRIMIDINONE 5'-PHOSPHATE REDUCTASE"/>
    <property type="match status" value="1"/>
</dbReference>
<comment type="catalytic activity">
    <reaction evidence="13">
        <text>5-amino-6-(5-phospho-D-ribitylamino)uracil + NADP(+) = 5-amino-6-(5-phospho-D-ribosylamino)uracil + NADPH + H(+)</text>
        <dbReference type="Rhea" id="RHEA:17845"/>
        <dbReference type="ChEBI" id="CHEBI:15378"/>
        <dbReference type="ChEBI" id="CHEBI:57783"/>
        <dbReference type="ChEBI" id="CHEBI:58349"/>
        <dbReference type="ChEBI" id="CHEBI:58421"/>
        <dbReference type="ChEBI" id="CHEBI:58453"/>
        <dbReference type="EC" id="1.1.1.193"/>
    </reaction>
</comment>
<dbReference type="Pfam" id="PF01872">
    <property type="entry name" value="RibD_C"/>
    <property type="match status" value="1"/>
</dbReference>
<dbReference type="GO" id="GO:0009231">
    <property type="term" value="P:riboflavin biosynthetic process"/>
    <property type="evidence" value="ECO:0007669"/>
    <property type="project" value="UniProtKB-UniPathway"/>
</dbReference>
<dbReference type="NCBIfam" id="TIGR00227">
    <property type="entry name" value="ribD_Cterm"/>
    <property type="match status" value="1"/>
</dbReference>
<dbReference type="EC" id="1.1.1.193" evidence="13"/>
<feature type="binding site" evidence="16">
    <location>
        <position position="53"/>
    </location>
    <ligand>
        <name>Zn(2+)</name>
        <dbReference type="ChEBI" id="CHEBI:29105"/>
        <note>catalytic</note>
    </ligand>
</feature>
<dbReference type="NCBIfam" id="TIGR00326">
    <property type="entry name" value="eubact_ribD"/>
    <property type="match status" value="1"/>
</dbReference>
<dbReference type="AlphaFoldDB" id="A1BF15"/>
<dbReference type="InterPro" id="IPR024072">
    <property type="entry name" value="DHFR-like_dom_sf"/>
</dbReference>
<evidence type="ECO:0000256" key="4">
    <source>
        <dbReference type="ARBA" id="ARBA00005259"/>
    </source>
</evidence>
<dbReference type="InterPro" id="IPR002734">
    <property type="entry name" value="RibDG_C"/>
</dbReference>
<keyword evidence="8 13" id="KW-0378">Hydrolase</keyword>
<dbReference type="InterPro" id="IPR011549">
    <property type="entry name" value="RibD_C"/>
</dbReference>
<dbReference type="InterPro" id="IPR016193">
    <property type="entry name" value="Cytidine_deaminase-like"/>
</dbReference>
<comment type="cofactor">
    <cofactor evidence="13 16">
        <name>Zn(2+)</name>
        <dbReference type="ChEBI" id="CHEBI:29105"/>
    </cofactor>
    <text evidence="13 16">Binds 1 zinc ion.</text>
</comment>
<evidence type="ECO:0000256" key="14">
    <source>
        <dbReference type="PIRSR" id="PIRSR006769-1"/>
    </source>
</evidence>
<sequence>MHHESHEWYMNRCFELALQGSGMVSPNPMVGSVIVHNGEIVGEGYHERFGGPHAEVHAIASVGNAEVLQNSTLYVNLEPCSHFGKTPPCADLILAKRIPRVVIGCRDPHEKVAGKGIERLTAAGVQVTEGVLMPEALKLNEAFIKSCTVGLPFVTLKLAQTLDGKIATAGGASRWITGEESRTQVHRLRCNCDAVVVGEATVQADDSELTVRHCAGRNPLRVLLDRRLSLFADARIFSTEAATLVFTTRASSCSVKAEQLRKRGVEVIGVDEDATGLDLKRILQELHRRGIISLLVEGGSRLSASFLGAALVDKLLVFIAPRLFGGDGLSAFAPLGVELPDQAVQLRFQPPVFFGRDLLLEAYVVS</sequence>
<dbReference type="Gene3D" id="3.40.430.10">
    <property type="entry name" value="Dihydrofolate Reductase, subunit A"/>
    <property type="match status" value="1"/>
</dbReference>
<feature type="binding site" evidence="15">
    <location>
        <position position="205"/>
    </location>
    <ligand>
        <name>NADP(+)</name>
        <dbReference type="ChEBI" id="CHEBI:58349"/>
    </ligand>
</feature>
<feature type="binding site" evidence="15">
    <location>
        <position position="209"/>
    </location>
    <ligand>
        <name>substrate</name>
    </ligand>
</feature>
<evidence type="ECO:0000256" key="13">
    <source>
        <dbReference type="PIRNR" id="PIRNR006769"/>
    </source>
</evidence>
<dbReference type="InterPro" id="IPR050765">
    <property type="entry name" value="Riboflavin_Biosynth_HTPR"/>
</dbReference>
<feature type="binding site" evidence="16">
    <location>
        <position position="80"/>
    </location>
    <ligand>
        <name>Zn(2+)</name>
        <dbReference type="ChEBI" id="CHEBI:29105"/>
        <note>catalytic</note>
    </ligand>
</feature>
<dbReference type="STRING" id="290317.Cpha266_0944"/>
<dbReference type="EC" id="3.5.4.26" evidence="13"/>
<dbReference type="PIRSF" id="PIRSF006769">
    <property type="entry name" value="RibD"/>
    <property type="match status" value="1"/>
</dbReference>
<feature type="active site" description="Proton donor" evidence="14">
    <location>
        <position position="55"/>
    </location>
</feature>
<feature type="binding site" evidence="15">
    <location>
        <position position="159"/>
    </location>
    <ligand>
        <name>NADP(+)</name>
        <dbReference type="ChEBI" id="CHEBI:58349"/>
    </ligand>
</feature>
<dbReference type="Gene3D" id="3.40.140.10">
    <property type="entry name" value="Cytidine Deaminase, domain 2"/>
    <property type="match status" value="1"/>
</dbReference>
<evidence type="ECO:0000256" key="8">
    <source>
        <dbReference type="ARBA" id="ARBA00022801"/>
    </source>
</evidence>
<dbReference type="OrthoDB" id="9800865at2"/>
<dbReference type="InterPro" id="IPR004794">
    <property type="entry name" value="Eubact_RibD"/>
</dbReference>
<feature type="binding site" evidence="15">
    <location>
        <position position="175"/>
    </location>
    <ligand>
        <name>NADP(+)</name>
        <dbReference type="ChEBI" id="CHEBI:58349"/>
    </ligand>
</feature>
<feature type="binding site" evidence="15">
    <location>
        <begin position="299"/>
        <end position="305"/>
    </location>
    <ligand>
        <name>NADP(+)</name>
        <dbReference type="ChEBI" id="CHEBI:58349"/>
    </ligand>
</feature>
<evidence type="ECO:0000256" key="10">
    <source>
        <dbReference type="ARBA" id="ARBA00022857"/>
    </source>
</evidence>
<comment type="catalytic activity">
    <reaction evidence="13">
        <text>2,5-diamino-6-hydroxy-4-(5-phosphoribosylamino)-pyrimidine + H2O + H(+) = 5-amino-6-(5-phospho-D-ribosylamino)uracil + NH4(+)</text>
        <dbReference type="Rhea" id="RHEA:21868"/>
        <dbReference type="ChEBI" id="CHEBI:15377"/>
        <dbReference type="ChEBI" id="CHEBI:15378"/>
        <dbReference type="ChEBI" id="CHEBI:28938"/>
        <dbReference type="ChEBI" id="CHEBI:58453"/>
        <dbReference type="ChEBI" id="CHEBI:58614"/>
        <dbReference type="EC" id="3.5.4.26"/>
    </reaction>
</comment>
<evidence type="ECO:0000256" key="5">
    <source>
        <dbReference type="ARBA" id="ARBA00007417"/>
    </source>
</evidence>
<comment type="function">
    <text evidence="1 13">Converts 2,5-diamino-6-(ribosylamino)-4(3h)-pyrimidinone 5'-phosphate into 5-amino-6-(ribosylamino)-2,4(1h,3h)-pyrimidinedione 5'-phosphate.</text>
</comment>
<feature type="binding site" evidence="15">
    <location>
        <position position="189"/>
    </location>
    <ligand>
        <name>substrate</name>
    </ligand>
</feature>
<dbReference type="UniPathway" id="UPA00275">
    <property type="reaction ID" value="UER00401"/>
</dbReference>
<evidence type="ECO:0000256" key="3">
    <source>
        <dbReference type="ARBA" id="ARBA00004910"/>
    </source>
</evidence>
<feature type="binding site" evidence="15">
    <location>
        <position position="297"/>
    </location>
    <ligand>
        <name>substrate</name>
    </ligand>
</feature>
<dbReference type="PANTHER" id="PTHR38011">
    <property type="entry name" value="DIHYDROFOLATE REDUCTASE FAMILY PROTEIN (AFU_ORTHOLOGUE AFUA_8G06820)"/>
    <property type="match status" value="1"/>
</dbReference>
<dbReference type="HOGENOM" id="CLU_036590_1_2_10"/>
<evidence type="ECO:0000256" key="12">
    <source>
        <dbReference type="ARBA" id="ARBA00023268"/>
    </source>
</evidence>
<comment type="pathway">
    <text evidence="3 13">Cofactor biosynthesis; riboflavin biosynthesis; 5-amino-6-(D-ribitylamino)uracil from GTP: step 3/4.</text>
</comment>
<evidence type="ECO:0000256" key="9">
    <source>
        <dbReference type="ARBA" id="ARBA00022833"/>
    </source>
</evidence>
<evidence type="ECO:0000256" key="15">
    <source>
        <dbReference type="PIRSR" id="PIRSR006769-2"/>
    </source>
</evidence>
<dbReference type="GO" id="GO:0050661">
    <property type="term" value="F:NADP binding"/>
    <property type="evidence" value="ECO:0007669"/>
    <property type="project" value="InterPro"/>
</dbReference>
<keyword evidence="9 13" id="KW-0862">Zinc</keyword>
<dbReference type="eggNOG" id="COG0117">
    <property type="taxonomic scope" value="Bacteria"/>
</dbReference>
<feature type="binding site" evidence="15">
    <location>
        <position position="201"/>
    </location>
    <ligand>
        <name>NADP(+)</name>
        <dbReference type="ChEBI" id="CHEBI:58349"/>
    </ligand>
</feature>
<evidence type="ECO:0000256" key="7">
    <source>
        <dbReference type="ARBA" id="ARBA00022723"/>
    </source>
</evidence>
<dbReference type="GO" id="GO:0008270">
    <property type="term" value="F:zinc ion binding"/>
    <property type="evidence" value="ECO:0007669"/>
    <property type="project" value="InterPro"/>
</dbReference>
<evidence type="ECO:0000256" key="1">
    <source>
        <dbReference type="ARBA" id="ARBA00002151"/>
    </source>
</evidence>
<dbReference type="InterPro" id="IPR002125">
    <property type="entry name" value="CMP_dCMP_dom"/>
</dbReference>
<dbReference type="SUPFAM" id="SSF53927">
    <property type="entry name" value="Cytidine deaminase-like"/>
    <property type="match status" value="1"/>
</dbReference>
<dbReference type="CDD" id="cd01284">
    <property type="entry name" value="Riboflavin_deaminase-reductase"/>
    <property type="match status" value="1"/>
</dbReference>